<proteinExistence type="predicted"/>
<reference evidence="2" key="1">
    <citation type="submission" date="2017-09" db="EMBL/GenBank/DDBJ databases">
        <authorList>
            <person name="Varghese N."/>
            <person name="Submissions S."/>
        </authorList>
    </citation>
    <scope>NUCLEOTIDE SEQUENCE [LARGE SCALE GENOMIC DNA]</scope>
    <source>
        <strain evidence="2">DSM 29961</strain>
    </source>
</reference>
<name>A0A286FCB9_9BACT</name>
<dbReference type="EMBL" id="OCNH01000001">
    <property type="protein sequence ID" value="SOD80840.1"/>
    <property type="molecule type" value="Genomic_DNA"/>
</dbReference>
<gene>
    <name evidence="1" type="ORF">SAMN06269250_1584</name>
</gene>
<evidence type="ECO:0000313" key="1">
    <source>
        <dbReference type="EMBL" id="SOD80840.1"/>
    </source>
</evidence>
<organism evidence="1 2">
    <name type="scientific">Spirosoma fluviale</name>
    <dbReference type="NCBI Taxonomy" id="1597977"/>
    <lineage>
        <taxon>Bacteria</taxon>
        <taxon>Pseudomonadati</taxon>
        <taxon>Bacteroidota</taxon>
        <taxon>Cytophagia</taxon>
        <taxon>Cytophagales</taxon>
        <taxon>Cytophagaceae</taxon>
        <taxon>Spirosoma</taxon>
    </lineage>
</organism>
<dbReference type="Proteomes" id="UP000219452">
    <property type="component" value="Unassembled WGS sequence"/>
</dbReference>
<evidence type="ECO:0000313" key="2">
    <source>
        <dbReference type="Proteomes" id="UP000219452"/>
    </source>
</evidence>
<accession>A0A286FCB9</accession>
<dbReference type="AlphaFoldDB" id="A0A286FCB9"/>
<evidence type="ECO:0008006" key="3">
    <source>
        <dbReference type="Google" id="ProtNLM"/>
    </source>
</evidence>
<keyword evidence="2" id="KW-1185">Reference proteome</keyword>
<sequence>MRNRENRERDFFKSLSYLCDYYDFPHVDTDLPYPLNIHWQMERIADELDKISLGNYQVDVVETDDTSASLYLTHTYDTALHLWYIPVKPIQDFRQAGKYALADLLTSTYAYLYRIVGIDYFTESGWMAHQYDWSMEHYLYEMDEEEMEPNAPQEMADELKTAIEQGNRIKRQLDWNKQLNAWTRRLDRFQPATPREEKLKAEIRKIHALYLRYPDRKINQALGHQFSDEIDEDEYFEGLITIDQYLTFIWEDNEFIQQTIQTFNQCEFANASAIDEPRSTALFDSPTPPTTKDINFDCTLLSILNDFLYFLTNDDDNQEDDQ</sequence>
<protein>
    <recommendedName>
        <fullName evidence="3">PRTRC system protein F</fullName>
    </recommendedName>
</protein>